<dbReference type="EMBL" id="CAEZVZ010000150">
    <property type="protein sequence ID" value="CAB4649355.1"/>
    <property type="molecule type" value="Genomic_DNA"/>
</dbReference>
<proteinExistence type="predicted"/>
<dbReference type="AlphaFoldDB" id="A0A6J6KMJ9"/>
<sequence length="144" mass="16136">MSNSVNIWTLFGNDATFLAKRFNNCLTCFCAVKAIKCSICADDLSCCIKDDKSWKVMALADFKVIDIVCWSYLHGAGTKCRINMLIPHDRDHAIYKWYLDRSSNEVLVALILWMNGNSCITKHCLCSSCCNNDCICTIAISNGD</sequence>
<reference evidence="1" key="1">
    <citation type="submission" date="2020-05" db="EMBL/GenBank/DDBJ databases">
        <authorList>
            <person name="Chiriac C."/>
            <person name="Salcher M."/>
            <person name="Ghai R."/>
            <person name="Kavagutti S V."/>
        </authorList>
    </citation>
    <scope>NUCLEOTIDE SEQUENCE</scope>
</reference>
<protein>
    <submittedName>
        <fullName evidence="1">Unannotated protein</fullName>
    </submittedName>
</protein>
<evidence type="ECO:0000313" key="1">
    <source>
        <dbReference type="EMBL" id="CAB4649355.1"/>
    </source>
</evidence>
<accession>A0A6J6KMJ9</accession>
<gene>
    <name evidence="1" type="ORF">UFOPK2162_00936</name>
</gene>
<name>A0A6J6KMJ9_9ZZZZ</name>
<organism evidence="1">
    <name type="scientific">freshwater metagenome</name>
    <dbReference type="NCBI Taxonomy" id="449393"/>
    <lineage>
        <taxon>unclassified sequences</taxon>
        <taxon>metagenomes</taxon>
        <taxon>ecological metagenomes</taxon>
    </lineage>
</organism>